<dbReference type="InterPro" id="IPR012328">
    <property type="entry name" value="Chalcone/stilbene_synt_C"/>
</dbReference>
<reference evidence="6 7" key="1">
    <citation type="submission" date="2018-10" db="EMBL/GenBank/DDBJ databases">
        <title>Fifty Aureobasidium pullulans genomes reveal a recombining polyextremotolerant generalist.</title>
        <authorList>
            <person name="Gostincar C."/>
            <person name="Turk M."/>
            <person name="Zajc J."/>
            <person name="Gunde-Cimerman N."/>
        </authorList>
    </citation>
    <scope>NUCLEOTIDE SEQUENCE [LARGE SCALE GENOMIC DNA]</scope>
    <source>
        <strain evidence="6 7">EXF-10507</strain>
    </source>
</reference>
<proteinExistence type="inferred from homology"/>
<dbReference type="GO" id="GO:0030639">
    <property type="term" value="P:polyketide biosynthetic process"/>
    <property type="evidence" value="ECO:0007669"/>
    <property type="project" value="TreeGrafter"/>
</dbReference>
<name>A0A4V4IVB3_AURPU</name>
<dbReference type="EMBL" id="QZAR01000097">
    <property type="protein sequence ID" value="THW88657.1"/>
    <property type="molecule type" value="Genomic_DNA"/>
</dbReference>
<evidence type="ECO:0000256" key="1">
    <source>
        <dbReference type="ARBA" id="ARBA00005531"/>
    </source>
</evidence>
<dbReference type="PANTHER" id="PTHR11877:SF46">
    <property type="entry name" value="TYPE III POLYKETIDE SYNTHASE A"/>
    <property type="match status" value="1"/>
</dbReference>
<evidence type="ECO:0000256" key="2">
    <source>
        <dbReference type="ARBA" id="ARBA00022679"/>
    </source>
</evidence>
<comment type="similarity">
    <text evidence="1 3">Belongs to the thiolase-like superfamily. Chalcone/stilbene synthases family.</text>
</comment>
<dbReference type="PANTHER" id="PTHR11877">
    <property type="entry name" value="HYDROXYMETHYLGLUTARYL-COA SYNTHASE"/>
    <property type="match status" value="1"/>
</dbReference>
<feature type="domain" description="Chalcone/stilbene synthase N-terminal" evidence="4">
    <location>
        <begin position="82"/>
        <end position="229"/>
    </location>
</feature>
<evidence type="ECO:0000259" key="4">
    <source>
        <dbReference type="Pfam" id="PF00195"/>
    </source>
</evidence>
<sequence length="520" mass="56963">MHKTTSVNEMTSTPRLWITGMGSQYPAHLLRPDDFDAFAARFYDVGNLGIRRLLKNNRTTGIKTRSSVSTYDAGFANDAAPPSIADMDALFRSVGVDMTVKACCKAIEDWGGVPSDITHTVAVTCTNQGNPGYDFLVNERLGLSHSVDRTLLHGVGCAGGLAIMRTAAQIAHGATVRGRPARILCFACELSTPNVRYELDAAANCVDLSQLCIAGVLFSDAAAAFVLCNDLGMQEGVKPVFELLDWDNALIPETLNDLTFHAEPPGYRMMLSRDVPRHTVAAVCPMFESLLQPFNARRPCDKLNVTDFAWALHPGGQLIIEKVKQAMGLSEGQLWATCDTYKTRGNSSSPSVLVVMDKLRYGKSEKDFVVATAFGPGLAIEMNVRDKLSLFAQSHTFLGARSLARSLSKSRKAIRHAREFLLLTAGLGLGLLRAASFSVMVNRDRDFLQSKTKSDSYDPVVWPGYQNRVFRTSSPIVPTAAWSHLCAGYPSLSLSHTFTSQLRQSQQRSLMPTSRLTRMR</sequence>
<comment type="caution">
    <text evidence="6">The sequence shown here is derived from an EMBL/GenBank/DDBJ whole genome shotgun (WGS) entry which is preliminary data.</text>
</comment>
<dbReference type="InterPro" id="IPR011141">
    <property type="entry name" value="Polyketide_synthase_type-III"/>
</dbReference>
<dbReference type="AlphaFoldDB" id="A0A4V4IVB3"/>
<evidence type="ECO:0000313" key="7">
    <source>
        <dbReference type="Proteomes" id="UP000304928"/>
    </source>
</evidence>
<dbReference type="Gene3D" id="3.40.47.10">
    <property type="match status" value="2"/>
</dbReference>
<accession>A0A4V4IVB3</accession>
<evidence type="ECO:0000259" key="5">
    <source>
        <dbReference type="Pfam" id="PF02797"/>
    </source>
</evidence>
<dbReference type="Pfam" id="PF00195">
    <property type="entry name" value="Chal_sti_synt_N"/>
    <property type="match status" value="1"/>
</dbReference>
<keyword evidence="2 3" id="KW-0808">Transferase</keyword>
<organism evidence="6 7">
    <name type="scientific">Aureobasidium pullulans</name>
    <name type="common">Black yeast</name>
    <name type="synonym">Pullularia pullulans</name>
    <dbReference type="NCBI Taxonomy" id="5580"/>
    <lineage>
        <taxon>Eukaryota</taxon>
        <taxon>Fungi</taxon>
        <taxon>Dikarya</taxon>
        <taxon>Ascomycota</taxon>
        <taxon>Pezizomycotina</taxon>
        <taxon>Dothideomycetes</taxon>
        <taxon>Dothideomycetidae</taxon>
        <taxon>Dothideales</taxon>
        <taxon>Saccotheciaceae</taxon>
        <taxon>Aureobasidium</taxon>
    </lineage>
</organism>
<dbReference type="Pfam" id="PF02797">
    <property type="entry name" value="Chal_sti_synt_C"/>
    <property type="match status" value="1"/>
</dbReference>
<evidence type="ECO:0008006" key="8">
    <source>
        <dbReference type="Google" id="ProtNLM"/>
    </source>
</evidence>
<dbReference type="InterPro" id="IPR016039">
    <property type="entry name" value="Thiolase-like"/>
</dbReference>
<keyword evidence="3" id="KW-0012">Acyltransferase</keyword>
<dbReference type="InterPro" id="IPR001099">
    <property type="entry name" value="Chalcone/stilbene_synt_N"/>
</dbReference>
<dbReference type="Proteomes" id="UP000304928">
    <property type="component" value="Unassembled WGS sequence"/>
</dbReference>
<gene>
    <name evidence="6" type="ORF">D6D15_05841</name>
</gene>
<evidence type="ECO:0000256" key="3">
    <source>
        <dbReference type="RuleBase" id="RU003633"/>
    </source>
</evidence>
<feature type="domain" description="Chalcone/stilbene synthase C-terminal" evidence="5">
    <location>
        <begin position="249"/>
        <end position="382"/>
    </location>
</feature>
<protein>
    <recommendedName>
        <fullName evidence="8">Thiolase-like protein</fullName>
    </recommendedName>
</protein>
<dbReference type="GO" id="GO:0016747">
    <property type="term" value="F:acyltransferase activity, transferring groups other than amino-acyl groups"/>
    <property type="evidence" value="ECO:0007669"/>
    <property type="project" value="InterPro"/>
</dbReference>
<evidence type="ECO:0000313" key="6">
    <source>
        <dbReference type="EMBL" id="THW88657.1"/>
    </source>
</evidence>
<dbReference type="SUPFAM" id="SSF53901">
    <property type="entry name" value="Thiolase-like"/>
    <property type="match status" value="2"/>
</dbReference>